<evidence type="ECO:0000313" key="2">
    <source>
        <dbReference type="Proteomes" id="UP000234681"/>
    </source>
</evidence>
<dbReference type="AlphaFoldDB" id="A6JGL2"/>
<protein>
    <submittedName>
        <fullName evidence="1">RCG20431</fullName>
    </submittedName>
</protein>
<dbReference type="EMBL" id="CH473985">
    <property type="protein sequence ID" value="EDL94869.1"/>
    <property type="molecule type" value="Genomic_DNA"/>
</dbReference>
<gene>
    <name evidence="1" type="ORF">rCG_20431</name>
</gene>
<organism evidence="1 2">
    <name type="scientific">Rattus norvegicus</name>
    <name type="common">Rat</name>
    <dbReference type="NCBI Taxonomy" id="10116"/>
    <lineage>
        <taxon>Eukaryota</taxon>
        <taxon>Metazoa</taxon>
        <taxon>Chordata</taxon>
        <taxon>Craniata</taxon>
        <taxon>Vertebrata</taxon>
        <taxon>Euteleostomi</taxon>
        <taxon>Mammalia</taxon>
        <taxon>Eutheria</taxon>
        <taxon>Euarchontoglires</taxon>
        <taxon>Glires</taxon>
        <taxon>Rodentia</taxon>
        <taxon>Myomorpha</taxon>
        <taxon>Muroidea</taxon>
        <taxon>Muridae</taxon>
        <taxon>Murinae</taxon>
        <taxon>Rattus</taxon>
    </lineage>
</organism>
<name>A6JGL2_RAT</name>
<dbReference type="Proteomes" id="UP000234681">
    <property type="component" value="Chromosome 13"/>
</dbReference>
<sequence length="67" mass="7398">MSEDASVTVIRCVSTVSRRAAASKCEFWLSEGRGASDDTEILAGNYVTRLLSITDLNERKAPLYLLF</sequence>
<evidence type="ECO:0000313" key="1">
    <source>
        <dbReference type="EMBL" id="EDL94869.1"/>
    </source>
</evidence>
<proteinExistence type="predicted"/>
<reference evidence="2" key="1">
    <citation type="submission" date="2005-09" db="EMBL/GenBank/DDBJ databases">
        <authorList>
            <person name="Mural R.J."/>
            <person name="Li P.W."/>
            <person name="Adams M.D."/>
            <person name="Amanatides P.G."/>
            <person name="Baden-Tillson H."/>
            <person name="Barnstead M."/>
            <person name="Chin S.H."/>
            <person name="Dew I."/>
            <person name="Evans C.A."/>
            <person name="Ferriera S."/>
            <person name="Flanigan M."/>
            <person name="Fosler C."/>
            <person name="Glodek A."/>
            <person name="Gu Z."/>
            <person name="Holt R.A."/>
            <person name="Jennings D."/>
            <person name="Kraft C.L."/>
            <person name="Lu F."/>
            <person name="Nguyen T."/>
            <person name="Nusskern D.R."/>
            <person name="Pfannkoch C.M."/>
            <person name="Sitter C."/>
            <person name="Sutton G.G."/>
            <person name="Venter J.C."/>
            <person name="Wang Z."/>
            <person name="Woodage T."/>
            <person name="Zheng X.H."/>
            <person name="Zhong F."/>
        </authorList>
    </citation>
    <scope>NUCLEOTIDE SEQUENCE [LARGE SCALE GENOMIC DNA]</scope>
    <source>
        <strain>BN</strain>
        <strain evidence="2">Sprague-Dawley</strain>
    </source>
</reference>
<accession>A6JGL2</accession>